<organism evidence="2 3">
    <name type="scientific">Pleurodeles waltl</name>
    <name type="common">Iberian ribbed newt</name>
    <dbReference type="NCBI Taxonomy" id="8319"/>
    <lineage>
        <taxon>Eukaryota</taxon>
        <taxon>Metazoa</taxon>
        <taxon>Chordata</taxon>
        <taxon>Craniata</taxon>
        <taxon>Vertebrata</taxon>
        <taxon>Euteleostomi</taxon>
        <taxon>Amphibia</taxon>
        <taxon>Batrachia</taxon>
        <taxon>Caudata</taxon>
        <taxon>Salamandroidea</taxon>
        <taxon>Salamandridae</taxon>
        <taxon>Pleurodelinae</taxon>
        <taxon>Pleurodeles</taxon>
    </lineage>
</organism>
<reference evidence="2" key="1">
    <citation type="journal article" date="2022" name="bioRxiv">
        <title>Sequencing and chromosome-scale assembly of the giantPleurodeles waltlgenome.</title>
        <authorList>
            <person name="Brown T."/>
            <person name="Elewa A."/>
            <person name="Iarovenko S."/>
            <person name="Subramanian E."/>
            <person name="Araus A.J."/>
            <person name="Petzold A."/>
            <person name="Susuki M."/>
            <person name="Suzuki K.-i.T."/>
            <person name="Hayashi T."/>
            <person name="Toyoda A."/>
            <person name="Oliveira C."/>
            <person name="Osipova E."/>
            <person name="Leigh N.D."/>
            <person name="Simon A."/>
            <person name="Yun M.H."/>
        </authorList>
    </citation>
    <scope>NUCLEOTIDE SEQUENCE</scope>
    <source>
        <strain evidence="2">20211129_DDA</strain>
        <tissue evidence="2">Liver</tissue>
    </source>
</reference>
<dbReference type="AlphaFoldDB" id="A0AAV7RM71"/>
<sequence length="124" mass="14347">MNDLLWSDKLWQMILVIENVSVLTTFDVWRYTETCLGVREDEYHPFKRCLPSKEEEQLEDNFWVLTLASGRKEGPDLEMVSSQWQLEVEPGENSAERPEEEQRLGHLHGSTGVEEDSGKLPPSL</sequence>
<evidence type="ECO:0000313" key="3">
    <source>
        <dbReference type="Proteomes" id="UP001066276"/>
    </source>
</evidence>
<gene>
    <name evidence="2" type="ORF">NDU88_005646</name>
</gene>
<protein>
    <submittedName>
        <fullName evidence="2">Uncharacterized protein</fullName>
    </submittedName>
</protein>
<comment type="caution">
    <text evidence="2">The sequence shown here is derived from an EMBL/GenBank/DDBJ whole genome shotgun (WGS) entry which is preliminary data.</text>
</comment>
<accession>A0AAV7RM71</accession>
<proteinExistence type="predicted"/>
<keyword evidence="3" id="KW-1185">Reference proteome</keyword>
<dbReference type="EMBL" id="JANPWB010000009">
    <property type="protein sequence ID" value="KAJ1152872.1"/>
    <property type="molecule type" value="Genomic_DNA"/>
</dbReference>
<evidence type="ECO:0000256" key="1">
    <source>
        <dbReference type="SAM" id="MobiDB-lite"/>
    </source>
</evidence>
<name>A0AAV7RM71_PLEWA</name>
<feature type="region of interest" description="Disordered" evidence="1">
    <location>
        <begin position="76"/>
        <end position="124"/>
    </location>
</feature>
<dbReference type="Proteomes" id="UP001066276">
    <property type="component" value="Chromosome 5"/>
</dbReference>
<feature type="compositionally biased region" description="Basic and acidic residues" evidence="1">
    <location>
        <begin position="94"/>
        <end position="104"/>
    </location>
</feature>
<evidence type="ECO:0000313" key="2">
    <source>
        <dbReference type="EMBL" id="KAJ1152872.1"/>
    </source>
</evidence>